<dbReference type="InterPro" id="IPR020556">
    <property type="entry name" value="Amidase_CS"/>
</dbReference>
<dbReference type="Proteomes" id="UP000653343">
    <property type="component" value="Unassembled WGS sequence"/>
</dbReference>
<gene>
    <name evidence="10 12" type="primary">gatA</name>
    <name evidence="12" type="ORF">GCM10010946_15400</name>
</gene>
<comment type="caution">
    <text evidence="12">The sequence shown here is derived from an EMBL/GenBank/DDBJ whole genome shotgun (WGS) entry which is preliminary data.</text>
</comment>
<evidence type="ECO:0000256" key="3">
    <source>
        <dbReference type="ARBA" id="ARBA00012739"/>
    </source>
</evidence>
<organism evidence="12 13">
    <name type="scientific">Undibacterium squillarum</name>
    <dbReference type="NCBI Taxonomy" id="1131567"/>
    <lineage>
        <taxon>Bacteria</taxon>
        <taxon>Pseudomonadati</taxon>
        <taxon>Pseudomonadota</taxon>
        <taxon>Betaproteobacteria</taxon>
        <taxon>Burkholderiales</taxon>
        <taxon>Oxalobacteraceae</taxon>
        <taxon>Undibacterium</taxon>
    </lineage>
</organism>
<evidence type="ECO:0000256" key="8">
    <source>
        <dbReference type="ARBA" id="ARBA00022917"/>
    </source>
</evidence>
<keyword evidence="5 10" id="KW-0436">Ligase</keyword>
<comment type="catalytic activity">
    <reaction evidence="9 10">
        <text>L-glutamyl-tRNA(Gln) + L-glutamine + ATP + H2O = L-glutaminyl-tRNA(Gln) + L-glutamate + ADP + phosphate + H(+)</text>
        <dbReference type="Rhea" id="RHEA:17521"/>
        <dbReference type="Rhea" id="RHEA-COMP:9681"/>
        <dbReference type="Rhea" id="RHEA-COMP:9684"/>
        <dbReference type="ChEBI" id="CHEBI:15377"/>
        <dbReference type="ChEBI" id="CHEBI:15378"/>
        <dbReference type="ChEBI" id="CHEBI:29985"/>
        <dbReference type="ChEBI" id="CHEBI:30616"/>
        <dbReference type="ChEBI" id="CHEBI:43474"/>
        <dbReference type="ChEBI" id="CHEBI:58359"/>
        <dbReference type="ChEBI" id="CHEBI:78520"/>
        <dbReference type="ChEBI" id="CHEBI:78521"/>
        <dbReference type="ChEBI" id="CHEBI:456216"/>
        <dbReference type="EC" id="6.3.5.7"/>
    </reaction>
</comment>
<dbReference type="EC" id="6.3.5.7" evidence="3 10"/>
<reference evidence="13" key="1">
    <citation type="journal article" date="2019" name="Int. J. Syst. Evol. Microbiol.">
        <title>The Global Catalogue of Microorganisms (GCM) 10K type strain sequencing project: providing services to taxonomists for standard genome sequencing and annotation.</title>
        <authorList>
            <consortium name="The Broad Institute Genomics Platform"/>
            <consortium name="The Broad Institute Genome Sequencing Center for Infectious Disease"/>
            <person name="Wu L."/>
            <person name="Ma J."/>
        </authorList>
    </citation>
    <scope>NUCLEOTIDE SEQUENCE [LARGE SCALE GENOMIC DNA]</scope>
    <source>
        <strain evidence="13">KCTC 23917</strain>
    </source>
</reference>
<accession>A0ABQ2XWL5</accession>
<dbReference type="NCBIfam" id="TIGR00132">
    <property type="entry name" value="gatA"/>
    <property type="match status" value="1"/>
</dbReference>
<keyword evidence="6 10" id="KW-0547">Nucleotide-binding</keyword>
<name>A0ABQ2XWL5_9BURK</name>
<dbReference type="EMBL" id="BMYU01000003">
    <property type="protein sequence ID" value="GGX38136.1"/>
    <property type="molecule type" value="Genomic_DNA"/>
</dbReference>
<evidence type="ECO:0000256" key="9">
    <source>
        <dbReference type="ARBA" id="ARBA00047407"/>
    </source>
</evidence>
<evidence type="ECO:0000313" key="13">
    <source>
        <dbReference type="Proteomes" id="UP000653343"/>
    </source>
</evidence>
<evidence type="ECO:0000256" key="4">
    <source>
        <dbReference type="ARBA" id="ARBA00014428"/>
    </source>
</evidence>
<evidence type="ECO:0000256" key="7">
    <source>
        <dbReference type="ARBA" id="ARBA00022840"/>
    </source>
</evidence>
<dbReference type="HAMAP" id="MF_00120">
    <property type="entry name" value="GatA"/>
    <property type="match status" value="1"/>
</dbReference>
<evidence type="ECO:0000256" key="6">
    <source>
        <dbReference type="ARBA" id="ARBA00022741"/>
    </source>
</evidence>
<dbReference type="InterPro" id="IPR023631">
    <property type="entry name" value="Amidase_dom"/>
</dbReference>
<dbReference type="InterPro" id="IPR000120">
    <property type="entry name" value="Amidase"/>
</dbReference>
<proteinExistence type="inferred from homology"/>
<dbReference type="Pfam" id="PF01425">
    <property type="entry name" value="Amidase"/>
    <property type="match status" value="1"/>
</dbReference>
<evidence type="ECO:0000256" key="2">
    <source>
        <dbReference type="ARBA" id="ARBA00011123"/>
    </source>
</evidence>
<dbReference type="Gene3D" id="3.90.1300.10">
    <property type="entry name" value="Amidase signature (AS) domain"/>
    <property type="match status" value="1"/>
</dbReference>
<feature type="active site" description="Charge relay system" evidence="10">
    <location>
        <position position="149"/>
    </location>
</feature>
<dbReference type="PROSITE" id="PS00571">
    <property type="entry name" value="AMIDASES"/>
    <property type="match status" value="1"/>
</dbReference>
<keyword evidence="8 10" id="KW-0648">Protein biosynthesis</keyword>
<dbReference type="PANTHER" id="PTHR11895">
    <property type="entry name" value="TRANSAMIDASE"/>
    <property type="match status" value="1"/>
</dbReference>
<dbReference type="InterPro" id="IPR004412">
    <property type="entry name" value="GatA"/>
</dbReference>
<feature type="active site" description="Charge relay system" evidence="10">
    <location>
        <position position="74"/>
    </location>
</feature>
<comment type="function">
    <text evidence="10">Allows the formation of correctly charged Gln-tRNA(Gln) through the transamidation of misacylated Glu-tRNA(Gln) in organisms which lack glutaminyl-tRNA synthetase. The reaction takes place in the presence of glutamine and ATP through an activated gamma-phospho-Glu-tRNA(Gln).</text>
</comment>
<keyword evidence="7 10" id="KW-0067">ATP-binding</keyword>
<sequence>MHQKTIAQLSALLQSKQVSATELARLYLDRISASNLNAFLHVDPELTLAQAAAADARLAAGNAGVLTGVPIAHKDIFVTRGLRSTAGSRMLGNYTSPFDATVVEKLASAGMVTLGKLNCDEFAMGSANENSHFGAVKNPWDLSAVPGGSSGGSAAAVAARLTPAATGTDTGGSIRQPAAFCGITGIKPTYGSVSRYGMIAFASSLDQGGPMAQTAEDCGLLLNAMVGFDEKDSTSLERKPEDFNRLLNQSLQGLRIGVPKEFFGEGLADDVKQAIHAALEEYKKLGASIVEISLPKTELSIPVYYVIAPAEASSNLSRFDGVRYGHRAAEYTDLNDMYTKSRTEGFGDEVKRRIMTGAYVLSHGYYDAYYLQAQKIRRLIAQDFAAAFTQCDVIMGPVAPSVAWDLGAKSDDPVANYLADIFTLSTSLAGLPGMSVPCGFGQGEKNSRRPVGLQLIGNYFEEARLLNIAHQYQQVTDWHLRSPE</sequence>
<evidence type="ECO:0000256" key="5">
    <source>
        <dbReference type="ARBA" id="ARBA00022598"/>
    </source>
</evidence>
<keyword evidence="13" id="KW-1185">Reference proteome</keyword>
<dbReference type="PANTHER" id="PTHR11895:SF151">
    <property type="entry name" value="GLUTAMYL-TRNA(GLN) AMIDOTRANSFERASE SUBUNIT A"/>
    <property type="match status" value="1"/>
</dbReference>
<evidence type="ECO:0000313" key="12">
    <source>
        <dbReference type="EMBL" id="GGX38136.1"/>
    </source>
</evidence>
<comment type="similarity">
    <text evidence="1 10">Belongs to the amidase family. GatA subfamily.</text>
</comment>
<dbReference type="SUPFAM" id="SSF75304">
    <property type="entry name" value="Amidase signature (AS) enzymes"/>
    <property type="match status" value="1"/>
</dbReference>
<evidence type="ECO:0000256" key="1">
    <source>
        <dbReference type="ARBA" id="ARBA00008069"/>
    </source>
</evidence>
<feature type="active site" description="Acyl-ester intermediate" evidence="10">
    <location>
        <position position="173"/>
    </location>
</feature>
<protein>
    <recommendedName>
        <fullName evidence="4 10">Glutamyl-tRNA(Gln) amidotransferase subunit A</fullName>
        <shortName evidence="10">Glu-ADT subunit A</shortName>
        <ecNumber evidence="3 10">6.3.5.7</ecNumber>
    </recommendedName>
</protein>
<comment type="subunit">
    <text evidence="2 10">Heterotrimer of A, B and C subunits.</text>
</comment>
<dbReference type="InterPro" id="IPR036928">
    <property type="entry name" value="AS_sf"/>
</dbReference>
<dbReference type="RefSeq" id="WP_189356492.1">
    <property type="nucleotide sequence ID" value="NZ_BMYU01000003.1"/>
</dbReference>
<evidence type="ECO:0000259" key="11">
    <source>
        <dbReference type="Pfam" id="PF01425"/>
    </source>
</evidence>
<feature type="domain" description="Amidase" evidence="11">
    <location>
        <begin position="22"/>
        <end position="466"/>
    </location>
</feature>
<evidence type="ECO:0000256" key="10">
    <source>
        <dbReference type="HAMAP-Rule" id="MF_00120"/>
    </source>
</evidence>